<feature type="transmembrane region" description="Helical" evidence="9">
    <location>
        <begin position="246"/>
        <end position="263"/>
    </location>
</feature>
<dbReference type="EMBL" id="DS235105">
    <property type="protein sequence ID" value="EEB12029.1"/>
    <property type="molecule type" value="Genomic_DNA"/>
</dbReference>
<dbReference type="EnsemblMetazoa" id="PHUM150220-RA">
    <property type="protein sequence ID" value="PHUM150220-PA"/>
    <property type="gene ID" value="PHUM150220"/>
</dbReference>
<evidence type="ECO:0000256" key="9">
    <source>
        <dbReference type="SAM" id="Phobius"/>
    </source>
</evidence>
<dbReference type="KEGG" id="phu:Phum_PHUM150220"/>
<dbReference type="InterPro" id="IPR025749">
    <property type="entry name" value="Sphingomyelin_synth-like_dom"/>
</dbReference>
<dbReference type="HOGENOM" id="CLU_027104_1_1_1"/>
<dbReference type="InterPro" id="IPR045221">
    <property type="entry name" value="Sphingomyelin_synth-like"/>
</dbReference>
<evidence type="ECO:0000256" key="2">
    <source>
        <dbReference type="ARBA" id="ARBA00005441"/>
    </source>
</evidence>
<dbReference type="AlphaFoldDB" id="E0VF73"/>
<proteinExistence type="inferred from homology"/>
<dbReference type="Pfam" id="PF14360">
    <property type="entry name" value="PAP2_C"/>
    <property type="match status" value="1"/>
</dbReference>
<feature type="transmembrane region" description="Helical" evidence="9">
    <location>
        <begin position="270"/>
        <end position="289"/>
    </location>
</feature>
<keyword evidence="13" id="KW-1185">Reference proteome</keyword>
<keyword evidence="5" id="KW-0746">Sphingolipid metabolism</keyword>
<dbReference type="GO" id="GO:0005789">
    <property type="term" value="C:endoplasmic reticulum membrane"/>
    <property type="evidence" value="ECO:0007669"/>
    <property type="project" value="TreeGrafter"/>
</dbReference>
<feature type="transmembrane region" description="Helical" evidence="9">
    <location>
        <begin position="173"/>
        <end position="195"/>
    </location>
</feature>
<evidence type="ECO:0000256" key="7">
    <source>
        <dbReference type="ARBA" id="ARBA00023098"/>
    </source>
</evidence>
<dbReference type="OrthoDB" id="422827at2759"/>
<reference evidence="11" key="1">
    <citation type="submission" date="2007-04" db="EMBL/GenBank/DDBJ databases">
        <title>Annotation of Pediculus humanus corporis strain USDA.</title>
        <authorList>
            <person name="Kirkness E."/>
            <person name="Hannick L."/>
            <person name="Hass B."/>
            <person name="Bruggner R."/>
            <person name="Lawson D."/>
            <person name="Bidwell S."/>
            <person name="Joardar V."/>
            <person name="Caler E."/>
            <person name="Walenz B."/>
            <person name="Inman J."/>
            <person name="Schobel S."/>
            <person name="Galinsky K."/>
            <person name="Amedeo P."/>
            <person name="Strausberg R."/>
        </authorList>
    </citation>
    <scope>NUCLEOTIDE SEQUENCE</scope>
    <source>
        <strain evidence="11">USDA</strain>
    </source>
</reference>
<keyword evidence="3" id="KW-0808">Transferase</keyword>
<dbReference type="Proteomes" id="UP000009046">
    <property type="component" value="Unassembled WGS sequence"/>
</dbReference>
<evidence type="ECO:0000256" key="8">
    <source>
        <dbReference type="ARBA" id="ARBA00023136"/>
    </source>
</evidence>
<keyword evidence="4 9" id="KW-0812">Transmembrane</keyword>
<feature type="transmembrane region" description="Helical" evidence="9">
    <location>
        <begin position="138"/>
        <end position="161"/>
    </location>
</feature>
<dbReference type="GO" id="GO:0000139">
    <property type="term" value="C:Golgi membrane"/>
    <property type="evidence" value="ECO:0007669"/>
    <property type="project" value="TreeGrafter"/>
</dbReference>
<dbReference type="InParanoid" id="E0VF73"/>
<reference evidence="12" key="3">
    <citation type="submission" date="2021-02" db="UniProtKB">
        <authorList>
            <consortium name="EnsemblMetazoa"/>
        </authorList>
    </citation>
    <scope>IDENTIFICATION</scope>
    <source>
        <strain evidence="12">USDA</strain>
    </source>
</reference>
<dbReference type="CTD" id="8236419"/>
<keyword evidence="8 9" id="KW-0472">Membrane</keyword>
<evidence type="ECO:0000313" key="11">
    <source>
        <dbReference type="EMBL" id="EEB12029.1"/>
    </source>
</evidence>
<dbReference type="VEuPathDB" id="VectorBase:PHUM150220"/>
<organism>
    <name type="scientific">Pediculus humanus subsp. corporis</name>
    <name type="common">Body louse</name>
    <dbReference type="NCBI Taxonomy" id="121224"/>
    <lineage>
        <taxon>Eukaryota</taxon>
        <taxon>Metazoa</taxon>
        <taxon>Ecdysozoa</taxon>
        <taxon>Arthropoda</taxon>
        <taxon>Hexapoda</taxon>
        <taxon>Insecta</taxon>
        <taxon>Pterygota</taxon>
        <taxon>Neoptera</taxon>
        <taxon>Paraneoptera</taxon>
        <taxon>Psocodea</taxon>
        <taxon>Troctomorpha</taxon>
        <taxon>Phthiraptera</taxon>
        <taxon>Anoplura</taxon>
        <taxon>Pediculidae</taxon>
        <taxon>Pediculus</taxon>
    </lineage>
</organism>
<dbReference type="GO" id="GO:0046513">
    <property type="term" value="P:ceramide biosynthetic process"/>
    <property type="evidence" value="ECO:0007669"/>
    <property type="project" value="TreeGrafter"/>
</dbReference>
<dbReference type="EMBL" id="AAZO01001743">
    <property type="status" value="NOT_ANNOTATED_CDS"/>
    <property type="molecule type" value="Genomic_DNA"/>
</dbReference>
<evidence type="ECO:0000313" key="12">
    <source>
        <dbReference type="EnsemblMetazoa" id="PHUM150220-PA"/>
    </source>
</evidence>
<dbReference type="GO" id="GO:0005886">
    <property type="term" value="C:plasma membrane"/>
    <property type="evidence" value="ECO:0007669"/>
    <property type="project" value="TreeGrafter"/>
</dbReference>
<keyword evidence="7" id="KW-0443">Lipid metabolism</keyword>
<accession>E0VF73</accession>
<dbReference type="eggNOG" id="KOG3058">
    <property type="taxonomic scope" value="Eukaryota"/>
</dbReference>
<dbReference type="PANTHER" id="PTHR21290">
    <property type="entry name" value="SPHINGOMYELIN SYNTHETASE"/>
    <property type="match status" value="1"/>
</dbReference>
<dbReference type="STRING" id="121224.E0VF73"/>
<feature type="transmembrane region" description="Helical" evidence="9">
    <location>
        <begin position="295"/>
        <end position="313"/>
    </location>
</feature>
<evidence type="ECO:0000256" key="3">
    <source>
        <dbReference type="ARBA" id="ARBA00022679"/>
    </source>
</evidence>
<evidence type="ECO:0000313" key="13">
    <source>
        <dbReference type="Proteomes" id="UP000009046"/>
    </source>
</evidence>
<comment type="subcellular location">
    <subcellularLocation>
        <location evidence="1">Membrane</location>
        <topology evidence="1">Multi-pass membrane protein</topology>
    </subcellularLocation>
</comment>
<comment type="similarity">
    <text evidence="2">Belongs to the sphingomyelin synthase family.</text>
</comment>
<evidence type="ECO:0000256" key="5">
    <source>
        <dbReference type="ARBA" id="ARBA00022919"/>
    </source>
</evidence>
<feature type="transmembrane region" description="Helical" evidence="9">
    <location>
        <begin position="90"/>
        <end position="118"/>
    </location>
</feature>
<dbReference type="GO" id="GO:0047493">
    <property type="term" value="F:ceramide cholinephosphotransferase activity"/>
    <property type="evidence" value="ECO:0007669"/>
    <property type="project" value="TreeGrafter"/>
</dbReference>
<evidence type="ECO:0000259" key="10">
    <source>
        <dbReference type="Pfam" id="PF14360"/>
    </source>
</evidence>
<dbReference type="RefSeq" id="XP_002424767.1">
    <property type="nucleotide sequence ID" value="XM_002424722.1"/>
</dbReference>
<evidence type="ECO:0000256" key="4">
    <source>
        <dbReference type="ARBA" id="ARBA00022692"/>
    </source>
</evidence>
<protein>
    <recommendedName>
        <fullName evidence="10">Sphingomyelin synthase-like domain-containing protein</fullName>
    </recommendedName>
</protein>
<gene>
    <name evidence="12" type="primary">8236419</name>
    <name evidence="11" type="ORF">Phum_PHUM150220</name>
</gene>
<evidence type="ECO:0000256" key="6">
    <source>
        <dbReference type="ARBA" id="ARBA00022989"/>
    </source>
</evidence>
<feature type="domain" description="Sphingomyelin synthase-like" evidence="10">
    <location>
        <begin position="242"/>
        <end position="315"/>
    </location>
</feature>
<keyword evidence="6 9" id="KW-1133">Transmembrane helix</keyword>
<dbReference type="GO" id="GO:0033188">
    <property type="term" value="F:sphingomyelin synthase activity"/>
    <property type="evidence" value="ECO:0007669"/>
    <property type="project" value="TreeGrafter"/>
</dbReference>
<sequence length="408" mass="47856">MNIPLMDPHLLFMTENDLRNPPLSIKRLVIAKLGYDPYCIINNVPSDVRPEKGPYYYPTEHVTADIYPLGMAIDDRTGSSRKSEKLKPEVWKTVISLLYLFIVTWITAFVMVIVHNRVPDMKKYPPLPDIFLDNVPHIPWAFAMCEFTGTLLLIIWVAVLIFHKHRFILLRRFFALSGTVFLLRCVTMLITSLSVPGTHLQCNPMVEELQLDNGSYDSVWIKARHAYFIWRGAGMSIQGVRTCGDYMFSGHTAALTILNFFITEYTPRNLYFMHTFSWILNMFGIFFILSAHEHYSIDVFIAFYITSRLFLYYHTLANNQALMQRDSNRTRIWFPLFSFFESEVDGIVPNEFDTLGTLAQNLIRWAKTHWRVWYGLSMRREISPLPEKSHNSDNMQKQYFRFRHKKES</sequence>
<reference evidence="11" key="2">
    <citation type="submission" date="2007-04" db="EMBL/GenBank/DDBJ databases">
        <title>The genome of the human body louse.</title>
        <authorList>
            <consortium name="The Human Body Louse Genome Consortium"/>
            <person name="Kirkness E."/>
            <person name="Walenz B."/>
            <person name="Hass B."/>
            <person name="Bruggner R."/>
            <person name="Strausberg R."/>
        </authorList>
    </citation>
    <scope>NUCLEOTIDE SEQUENCE</scope>
    <source>
        <strain evidence="11">USDA</strain>
    </source>
</reference>
<dbReference type="OMA" id="ARHAYFI"/>
<dbReference type="PANTHER" id="PTHR21290:SF25">
    <property type="entry name" value="SPHINGOMYELIN SYNTHASE-RELATED PROTEIN 1"/>
    <property type="match status" value="1"/>
</dbReference>
<name>E0VF73_PEDHC</name>
<dbReference type="GeneID" id="8236419"/>
<evidence type="ECO:0000256" key="1">
    <source>
        <dbReference type="ARBA" id="ARBA00004141"/>
    </source>
</evidence>